<comment type="caution">
    <text evidence="2">The sequence shown here is derived from an EMBL/GenBank/DDBJ whole genome shotgun (WGS) entry which is preliminary data.</text>
</comment>
<reference evidence="2 3" key="1">
    <citation type="submission" date="2024-01" db="EMBL/GenBank/DDBJ databases">
        <title>The genomes of 5 underutilized Papilionoideae crops provide insights into root nodulation and disease resistanc.</title>
        <authorList>
            <person name="Jiang F."/>
        </authorList>
    </citation>
    <scope>NUCLEOTIDE SEQUENCE [LARGE SCALE GENOMIC DNA]</scope>
    <source>
        <strain evidence="2">DUOXIRENSHENG_FW03</strain>
        <tissue evidence="2">Leaves</tissue>
    </source>
</reference>
<dbReference type="EMBL" id="JAYMYS010000003">
    <property type="protein sequence ID" value="KAK7398844.1"/>
    <property type="molecule type" value="Genomic_DNA"/>
</dbReference>
<proteinExistence type="predicted"/>
<organism evidence="2 3">
    <name type="scientific">Psophocarpus tetragonolobus</name>
    <name type="common">Winged bean</name>
    <name type="synonym">Dolichos tetragonolobus</name>
    <dbReference type="NCBI Taxonomy" id="3891"/>
    <lineage>
        <taxon>Eukaryota</taxon>
        <taxon>Viridiplantae</taxon>
        <taxon>Streptophyta</taxon>
        <taxon>Embryophyta</taxon>
        <taxon>Tracheophyta</taxon>
        <taxon>Spermatophyta</taxon>
        <taxon>Magnoliopsida</taxon>
        <taxon>eudicotyledons</taxon>
        <taxon>Gunneridae</taxon>
        <taxon>Pentapetalae</taxon>
        <taxon>rosids</taxon>
        <taxon>fabids</taxon>
        <taxon>Fabales</taxon>
        <taxon>Fabaceae</taxon>
        <taxon>Papilionoideae</taxon>
        <taxon>50 kb inversion clade</taxon>
        <taxon>NPAAA clade</taxon>
        <taxon>indigoferoid/millettioid clade</taxon>
        <taxon>Phaseoleae</taxon>
        <taxon>Psophocarpus</taxon>
    </lineage>
</organism>
<keyword evidence="3" id="KW-1185">Reference proteome</keyword>
<gene>
    <name evidence="2" type="ORF">VNO78_10017</name>
</gene>
<evidence type="ECO:0000313" key="2">
    <source>
        <dbReference type="EMBL" id="KAK7398844.1"/>
    </source>
</evidence>
<sequence>MYSENVISLFVNLHLTSIAKPKILLLGAFSIAEPDAECLNLLVLDTWGLDHKCVYARGIQSNIVKEFMEYEEVCVGGGVSPDGAVSRDRTKQMECSATR</sequence>
<feature type="region of interest" description="Disordered" evidence="1">
    <location>
        <begin position="80"/>
        <end position="99"/>
    </location>
</feature>
<evidence type="ECO:0000313" key="3">
    <source>
        <dbReference type="Proteomes" id="UP001386955"/>
    </source>
</evidence>
<accession>A0AAN9XMC9</accession>
<evidence type="ECO:0000256" key="1">
    <source>
        <dbReference type="SAM" id="MobiDB-lite"/>
    </source>
</evidence>
<name>A0AAN9XMC9_PSOTE</name>
<dbReference type="AlphaFoldDB" id="A0AAN9XMC9"/>
<protein>
    <submittedName>
        <fullName evidence="2">Uncharacterized protein</fullName>
    </submittedName>
</protein>
<dbReference type="Proteomes" id="UP001386955">
    <property type="component" value="Unassembled WGS sequence"/>
</dbReference>